<feature type="domain" description="Tyrosine-protein kinase G-rich" evidence="9">
    <location>
        <begin position="155"/>
        <end position="200"/>
    </location>
</feature>
<evidence type="ECO:0000256" key="2">
    <source>
        <dbReference type="ARBA" id="ARBA00006683"/>
    </source>
</evidence>
<dbReference type="InterPro" id="IPR032807">
    <property type="entry name" value="GNVR"/>
</dbReference>
<keyword evidence="6 7" id="KW-0472">Membrane</keyword>
<feature type="transmembrane region" description="Helical" evidence="7">
    <location>
        <begin position="177"/>
        <end position="198"/>
    </location>
</feature>
<comment type="subcellular location">
    <subcellularLocation>
        <location evidence="1">Cell membrane</location>
        <topology evidence="1">Multi-pass membrane protein</topology>
    </subcellularLocation>
</comment>
<keyword evidence="5 7" id="KW-1133">Transmembrane helix</keyword>
<keyword evidence="4 7" id="KW-0812">Transmembrane</keyword>
<evidence type="ECO:0000313" key="10">
    <source>
        <dbReference type="EMBL" id="KWZ78051.1"/>
    </source>
</evidence>
<evidence type="ECO:0000256" key="4">
    <source>
        <dbReference type="ARBA" id="ARBA00022692"/>
    </source>
</evidence>
<organism evidence="10 11">
    <name type="scientific">Anaerococcus tetradius</name>
    <dbReference type="NCBI Taxonomy" id="33036"/>
    <lineage>
        <taxon>Bacteria</taxon>
        <taxon>Bacillati</taxon>
        <taxon>Bacillota</taxon>
        <taxon>Tissierellia</taxon>
        <taxon>Tissierellales</taxon>
        <taxon>Peptoniphilaceae</taxon>
        <taxon>Anaerococcus</taxon>
    </lineage>
</organism>
<dbReference type="InterPro" id="IPR003856">
    <property type="entry name" value="LPS_length_determ_N"/>
</dbReference>
<evidence type="ECO:0000256" key="3">
    <source>
        <dbReference type="ARBA" id="ARBA00022475"/>
    </source>
</evidence>
<gene>
    <name evidence="10" type="ORF">HMPREF3200_00976</name>
</gene>
<sequence length="231" mass="25138">MNEQEIDLIELSKKLVKHLPMIFLFAIVVGALSFVLSSFIITPKYDSNATMIVSNSTQNNDQNPQANVDYGQIQANKALISTYSEIVKSKGIADKVIKNLGLDMDYDEFSSKVSIEPVKDTQIISVKVVDTIPERAMDIANETANIFKGSIGDIMKVDNVQILDGATLPEEPSSPKIAKNTAIGLVLGFVLGMAVALFRELADSSVNSAEEVTEFFDIPVIGIVPDRKQGN</sequence>
<dbReference type="AlphaFoldDB" id="A0A133KEP4"/>
<evidence type="ECO:0000256" key="5">
    <source>
        <dbReference type="ARBA" id="ARBA00022989"/>
    </source>
</evidence>
<keyword evidence="3" id="KW-1003">Cell membrane</keyword>
<dbReference type="EMBL" id="LRPM01000035">
    <property type="protein sequence ID" value="KWZ78051.1"/>
    <property type="molecule type" value="Genomic_DNA"/>
</dbReference>
<comment type="caution">
    <text evidence="10">The sequence shown here is derived from an EMBL/GenBank/DDBJ whole genome shotgun (WGS) entry which is preliminary data.</text>
</comment>
<dbReference type="Pfam" id="PF13807">
    <property type="entry name" value="GNVR"/>
    <property type="match status" value="1"/>
</dbReference>
<dbReference type="GO" id="GO:0005886">
    <property type="term" value="C:plasma membrane"/>
    <property type="evidence" value="ECO:0007669"/>
    <property type="project" value="UniProtKB-SubCell"/>
</dbReference>
<dbReference type="GO" id="GO:0004713">
    <property type="term" value="F:protein tyrosine kinase activity"/>
    <property type="evidence" value="ECO:0007669"/>
    <property type="project" value="TreeGrafter"/>
</dbReference>
<feature type="domain" description="Polysaccharide chain length determinant N-terminal" evidence="8">
    <location>
        <begin position="4"/>
        <end position="100"/>
    </location>
</feature>
<dbReference type="RefSeq" id="WP_060929373.1">
    <property type="nucleotide sequence ID" value="NZ_KQ955275.1"/>
</dbReference>
<dbReference type="Pfam" id="PF02706">
    <property type="entry name" value="Wzz"/>
    <property type="match status" value="1"/>
</dbReference>
<comment type="similarity">
    <text evidence="2">Belongs to the CpsC/CapA family.</text>
</comment>
<dbReference type="PATRIC" id="fig|33036.3.peg.968"/>
<proteinExistence type="inferred from homology"/>
<dbReference type="OrthoDB" id="2360475at2"/>
<dbReference type="PANTHER" id="PTHR32309:SF13">
    <property type="entry name" value="FERRIC ENTEROBACTIN TRANSPORT PROTEIN FEPE"/>
    <property type="match status" value="1"/>
</dbReference>
<evidence type="ECO:0000259" key="9">
    <source>
        <dbReference type="Pfam" id="PF13807"/>
    </source>
</evidence>
<name>A0A133KEP4_9FIRM</name>
<dbReference type="Proteomes" id="UP000070383">
    <property type="component" value="Unassembled WGS sequence"/>
</dbReference>
<evidence type="ECO:0000256" key="1">
    <source>
        <dbReference type="ARBA" id="ARBA00004651"/>
    </source>
</evidence>
<evidence type="ECO:0000313" key="11">
    <source>
        <dbReference type="Proteomes" id="UP000070383"/>
    </source>
</evidence>
<protein>
    <submittedName>
        <fullName evidence="10">Chain length determinant protein</fullName>
    </submittedName>
</protein>
<keyword evidence="11" id="KW-1185">Reference proteome</keyword>
<evidence type="ECO:0000256" key="6">
    <source>
        <dbReference type="ARBA" id="ARBA00023136"/>
    </source>
</evidence>
<feature type="transmembrane region" description="Helical" evidence="7">
    <location>
        <begin position="21"/>
        <end position="41"/>
    </location>
</feature>
<evidence type="ECO:0000256" key="7">
    <source>
        <dbReference type="SAM" id="Phobius"/>
    </source>
</evidence>
<dbReference type="PANTHER" id="PTHR32309">
    <property type="entry name" value="TYROSINE-PROTEIN KINASE"/>
    <property type="match status" value="1"/>
</dbReference>
<dbReference type="STRING" id="33036.HMPREF3200_00976"/>
<dbReference type="InterPro" id="IPR050445">
    <property type="entry name" value="Bact_polysacc_biosynth/exp"/>
</dbReference>
<evidence type="ECO:0000259" key="8">
    <source>
        <dbReference type="Pfam" id="PF02706"/>
    </source>
</evidence>
<reference evidence="11" key="1">
    <citation type="submission" date="2016-01" db="EMBL/GenBank/DDBJ databases">
        <authorList>
            <person name="Mitreva M."/>
            <person name="Pepin K.H."/>
            <person name="Mihindukulasuriya K.A."/>
            <person name="Fulton R."/>
            <person name="Fronick C."/>
            <person name="O'Laughlin M."/>
            <person name="Miner T."/>
            <person name="Herter B."/>
            <person name="Rosa B.A."/>
            <person name="Cordes M."/>
            <person name="Tomlinson C."/>
            <person name="Wollam A."/>
            <person name="Palsikar V.B."/>
            <person name="Mardis E.R."/>
            <person name="Wilson R.K."/>
        </authorList>
    </citation>
    <scope>NUCLEOTIDE SEQUENCE [LARGE SCALE GENOMIC DNA]</scope>
    <source>
        <strain evidence="11">MJR8151</strain>
    </source>
</reference>
<accession>A0A133KEP4</accession>